<protein>
    <recommendedName>
        <fullName evidence="4">DUF2238 domain-containing protein</fullName>
    </recommendedName>
</protein>
<gene>
    <name evidence="2" type="ORF">A3J47_01460</name>
</gene>
<evidence type="ECO:0000313" key="2">
    <source>
        <dbReference type="EMBL" id="OGN15146.1"/>
    </source>
</evidence>
<feature type="transmembrane region" description="Helical" evidence="1">
    <location>
        <begin position="113"/>
        <end position="131"/>
    </location>
</feature>
<sequence length="134" mass="15617">MKRAIFFLTIIFLTNLAGMYFGAYSLWWFDMIHHFLGGFFVAMLMWHYLKITELRISNFELNILKKCLILAGAVSFVGIVWEFAEYSASQTLIEPIYNKFGIRAYFIGNLDDTINDLLMDVAGALAFIFFIKRR</sequence>
<feature type="transmembrane region" description="Helical" evidence="1">
    <location>
        <begin position="67"/>
        <end position="84"/>
    </location>
</feature>
<dbReference type="EMBL" id="MGJV01000015">
    <property type="protein sequence ID" value="OGN15146.1"/>
    <property type="molecule type" value="Genomic_DNA"/>
</dbReference>
<proteinExistence type="predicted"/>
<dbReference type="InterPro" id="IPR014509">
    <property type="entry name" value="YjdF-like"/>
</dbReference>
<evidence type="ECO:0008006" key="4">
    <source>
        <dbReference type="Google" id="ProtNLM"/>
    </source>
</evidence>
<evidence type="ECO:0000313" key="3">
    <source>
        <dbReference type="Proteomes" id="UP000176581"/>
    </source>
</evidence>
<comment type="caution">
    <text evidence="2">The sequence shown here is derived from an EMBL/GenBank/DDBJ whole genome shotgun (WGS) entry which is preliminary data.</text>
</comment>
<keyword evidence="1" id="KW-1133">Transmembrane helix</keyword>
<accession>A0A1F8FRS1</accession>
<evidence type="ECO:0000256" key="1">
    <source>
        <dbReference type="SAM" id="Phobius"/>
    </source>
</evidence>
<keyword evidence="1" id="KW-0812">Transmembrane</keyword>
<keyword evidence="1" id="KW-0472">Membrane</keyword>
<organism evidence="2 3">
    <name type="scientific">Candidatus Yanofskybacteria bacterium RIFCSPHIGHO2_02_FULL_43_22</name>
    <dbReference type="NCBI Taxonomy" id="1802681"/>
    <lineage>
        <taxon>Bacteria</taxon>
        <taxon>Candidatus Yanofskyibacteriota</taxon>
    </lineage>
</organism>
<name>A0A1F8FRS1_9BACT</name>
<dbReference type="Proteomes" id="UP000176581">
    <property type="component" value="Unassembled WGS sequence"/>
</dbReference>
<dbReference type="AlphaFoldDB" id="A0A1F8FRS1"/>
<feature type="transmembrane region" description="Helical" evidence="1">
    <location>
        <begin position="27"/>
        <end position="46"/>
    </location>
</feature>
<dbReference type="Pfam" id="PF09997">
    <property type="entry name" value="DUF2238"/>
    <property type="match status" value="1"/>
</dbReference>
<reference evidence="2 3" key="1">
    <citation type="journal article" date="2016" name="Nat. Commun.">
        <title>Thousands of microbial genomes shed light on interconnected biogeochemical processes in an aquifer system.</title>
        <authorList>
            <person name="Anantharaman K."/>
            <person name="Brown C.T."/>
            <person name="Hug L.A."/>
            <person name="Sharon I."/>
            <person name="Castelle C.J."/>
            <person name="Probst A.J."/>
            <person name="Thomas B.C."/>
            <person name="Singh A."/>
            <person name="Wilkins M.J."/>
            <person name="Karaoz U."/>
            <person name="Brodie E.L."/>
            <person name="Williams K.H."/>
            <person name="Hubbard S.S."/>
            <person name="Banfield J.F."/>
        </authorList>
    </citation>
    <scope>NUCLEOTIDE SEQUENCE [LARGE SCALE GENOMIC DNA]</scope>
</reference>